<dbReference type="Proteomes" id="UP000728032">
    <property type="component" value="Unassembled WGS sequence"/>
</dbReference>
<dbReference type="PRINTS" id="PR00080">
    <property type="entry name" value="SDRFAMILY"/>
</dbReference>
<evidence type="ECO:0000256" key="2">
    <source>
        <dbReference type="ARBA" id="ARBA00023002"/>
    </source>
</evidence>
<protein>
    <submittedName>
        <fullName evidence="3">Uncharacterized protein</fullName>
    </submittedName>
</protein>
<dbReference type="Pfam" id="PF13561">
    <property type="entry name" value="adh_short_C2"/>
    <property type="match status" value="2"/>
</dbReference>
<keyword evidence="4" id="KW-1185">Reference proteome</keyword>
<keyword evidence="2" id="KW-0560">Oxidoreductase</keyword>
<sequence length="365" mass="39080">PGLILNERLKSITSPEELAATVKQIPLQSLGQPIDVANGVVYLASDDARYITGTNLAIGGGLNYIVLYDTNTIEIVVIPEDIHLIWDIACQRHCTPMLAILLCTSRSLCCRIIDPRARILGKVVLVTGSSSGIGEVTTKEFSRLGASVVITGRKATDISRVAQEVQQLSPYKLKPLEIVADLAKPEDVNRLVNETIKTFGKLDVLVNNAAVFYASAIDDKNLIEMFDRTMAVNLRAPLQLIQLAHPYLNATNGSIINIGAVRVPSIVVRSIPAGVSKAGLDYSVKVLALALGPRVRINAVDPGLILTEKLKSITSPEEIAAMAKQIPLQSMGQPIDVANGVVYLASDDARYITGTNLVIGGGITN</sequence>
<organism evidence="3">
    <name type="scientific">Oppiella nova</name>
    <dbReference type="NCBI Taxonomy" id="334625"/>
    <lineage>
        <taxon>Eukaryota</taxon>
        <taxon>Metazoa</taxon>
        <taxon>Ecdysozoa</taxon>
        <taxon>Arthropoda</taxon>
        <taxon>Chelicerata</taxon>
        <taxon>Arachnida</taxon>
        <taxon>Acari</taxon>
        <taxon>Acariformes</taxon>
        <taxon>Sarcoptiformes</taxon>
        <taxon>Oribatida</taxon>
        <taxon>Brachypylina</taxon>
        <taxon>Oppioidea</taxon>
        <taxon>Oppiidae</taxon>
        <taxon>Oppiella</taxon>
    </lineage>
</organism>
<evidence type="ECO:0000313" key="4">
    <source>
        <dbReference type="Proteomes" id="UP000728032"/>
    </source>
</evidence>
<dbReference type="EMBL" id="CAJPVJ010004247">
    <property type="protein sequence ID" value="CAG2168428.1"/>
    <property type="molecule type" value="Genomic_DNA"/>
</dbReference>
<dbReference type="SUPFAM" id="SSF51735">
    <property type="entry name" value="NAD(P)-binding Rossmann-fold domains"/>
    <property type="match status" value="2"/>
</dbReference>
<dbReference type="AlphaFoldDB" id="A0A7R9LZ75"/>
<dbReference type="InterPro" id="IPR002347">
    <property type="entry name" value="SDR_fam"/>
</dbReference>
<feature type="non-terminal residue" evidence="3">
    <location>
        <position position="1"/>
    </location>
</feature>
<reference evidence="3" key="1">
    <citation type="submission" date="2020-11" db="EMBL/GenBank/DDBJ databases">
        <authorList>
            <person name="Tran Van P."/>
        </authorList>
    </citation>
    <scope>NUCLEOTIDE SEQUENCE</scope>
</reference>
<gene>
    <name evidence="3" type="ORF">ONB1V03_LOCUS7918</name>
</gene>
<comment type="similarity">
    <text evidence="1">Belongs to the short-chain dehydrogenases/reductases (SDR) family.</text>
</comment>
<dbReference type="InterPro" id="IPR036291">
    <property type="entry name" value="NAD(P)-bd_dom_sf"/>
</dbReference>
<dbReference type="PANTHER" id="PTHR43639:SF1">
    <property type="entry name" value="SHORT-CHAIN DEHYDROGENASE_REDUCTASE FAMILY PROTEIN"/>
    <property type="match status" value="1"/>
</dbReference>
<dbReference type="OrthoDB" id="37659at2759"/>
<dbReference type="GO" id="GO:0016491">
    <property type="term" value="F:oxidoreductase activity"/>
    <property type="evidence" value="ECO:0007669"/>
    <property type="project" value="UniProtKB-KW"/>
</dbReference>
<name>A0A7R9LZ75_9ACAR</name>
<proteinExistence type="inferred from homology"/>
<dbReference type="PRINTS" id="PR00081">
    <property type="entry name" value="GDHRDH"/>
</dbReference>
<evidence type="ECO:0000313" key="3">
    <source>
        <dbReference type="EMBL" id="CAD7650648.1"/>
    </source>
</evidence>
<accession>A0A7R9LZ75</accession>
<dbReference type="Gene3D" id="3.40.50.720">
    <property type="entry name" value="NAD(P)-binding Rossmann-like Domain"/>
    <property type="match status" value="2"/>
</dbReference>
<dbReference type="PANTHER" id="PTHR43639">
    <property type="entry name" value="OXIDOREDUCTASE, SHORT-CHAIN DEHYDROGENASE/REDUCTASE FAMILY (AFU_ORTHOLOGUE AFUA_5G02870)"/>
    <property type="match status" value="1"/>
</dbReference>
<evidence type="ECO:0000256" key="1">
    <source>
        <dbReference type="ARBA" id="ARBA00006484"/>
    </source>
</evidence>
<dbReference type="EMBL" id="OC919072">
    <property type="protein sequence ID" value="CAD7650648.1"/>
    <property type="molecule type" value="Genomic_DNA"/>
</dbReference>
<dbReference type="FunFam" id="3.40.50.720:FF:000084">
    <property type="entry name" value="Short-chain dehydrogenase reductase"/>
    <property type="match status" value="1"/>
</dbReference>